<proteinExistence type="predicted"/>
<dbReference type="Proteomes" id="UP000219922">
    <property type="component" value="Unassembled WGS sequence"/>
</dbReference>
<comment type="caution">
    <text evidence="2">The sequence shown here is derived from an EMBL/GenBank/DDBJ whole genome shotgun (WGS) entry which is preliminary data.</text>
</comment>
<dbReference type="AlphaFoldDB" id="A0A9X6SS86"/>
<keyword evidence="1" id="KW-0472">Membrane</keyword>
<protein>
    <submittedName>
        <fullName evidence="2">Uncharacterized protein</fullName>
    </submittedName>
</protein>
<reference evidence="2 3" key="1">
    <citation type="submission" date="2017-09" db="EMBL/GenBank/DDBJ databases">
        <title>Large-scale bioinformatics analysis of Bacillus genomes uncovers conserved roles of natural products in bacterial physiology.</title>
        <authorList>
            <consortium name="Agbiome Team Llc"/>
            <person name="Bleich R.M."/>
            <person name="Grubbs K.J."/>
            <person name="Santa Maria K.C."/>
            <person name="Allen S.E."/>
            <person name="Farag S."/>
            <person name="Shank E.A."/>
            <person name="Bowers A."/>
        </authorList>
    </citation>
    <scope>NUCLEOTIDE SEQUENCE [LARGE SCALE GENOMIC DNA]</scope>
    <source>
        <strain evidence="2 3">AFS092789</strain>
    </source>
</reference>
<evidence type="ECO:0000256" key="1">
    <source>
        <dbReference type="SAM" id="Phobius"/>
    </source>
</evidence>
<feature type="transmembrane region" description="Helical" evidence="1">
    <location>
        <begin position="12"/>
        <end position="34"/>
    </location>
</feature>
<name>A0A9X6SS86_BACCE</name>
<accession>A0A9X6SS86</accession>
<keyword evidence="1" id="KW-1133">Transmembrane helix</keyword>
<sequence>MIEKNIYTLSKILTFIVLMFIFMKFLGFVFWVNHAPLDKWIALFGLFVIPTFVYIFLRNKEVKPSTFISITVLVVIIHVGWLLSSFSQQESYAFVDRNDINSTPYLVHENQSGFDVPSEYTLFAAINPYLFIKDSVHEETRGLVKSIQINGGAFRLSSNSVYIGTEGGSLFIR</sequence>
<gene>
    <name evidence="2" type="ORF">CON36_35450</name>
</gene>
<evidence type="ECO:0000313" key="2">
    <source>
        <dbReference type="EMBL" id="PDZ94117.1"/>
    </source>
</evidence>
<evidence type="ECO:0000313" key="3">
    <source>
        <dbReference type="Proteomes" id="UP000219922"/>
    </source>
</evidence>
<dbReference type="EMBL" id="NVMX01000255">
    <property type="protein sequence ID" value="PDZ94117.1"/>
    <property type="molecule type" value="Genomic_DNA"/>
</dbReference>
<feature type="transmembrane region" description="Helical" evidence="1">
    <location>
        <begin position="64"/>
        <end position="83"/>
    </location>
</feature>
<organism evidence="2 3">
    <name type="scientific">Bacillus cereus</name>
    <dbReference type="NCBI Taxonomy" id="1396"/>
    <lineage>
        <taxon>Bacteria</taxon>
        <taxon>Bacillati</taxon>
        <taxon>Bacillota</taxon>
        <taxon>Bacilli</taxon>
        <taxon>Bacillales</taxon>
        <taxon>Bacillaceae</taxon>
        <taxon>Bacillus</taxon>
        <taxon>Bacillus cereus group</taxon>
    </lineage>
</organism>
<feature type="transmembrane region" description="Helical" evidence="1">
    <location>
        <begin position="40"/>
        <end position="57"/>
    </location>
</feature>
<keyword evidence="1" id="KW-0812">Transmembrane</keyword>